<organism evidence="2 3">
    <name type="scientific">Jatropha curcas</name>
    <name type="common">Barbados nut</name>
    <dbReference type="NCBI Taxonomy" id="180498"/>
    <lineage>
        <taxon>Eukaryota</taxon>
        <taxon>Viridiplantae</taxon>
        <taxon>Streptophyta</taxon>
        <taxon>Embryophyta</taxon>
        <taxon>Tracheophyta</taxon>
        <taxon>Spermatophyta</taxon>
        <taxon>Magnoliopsida</taxon>
        <taxon>eudicotyledons</taxon>
        <taxon>Gunneridae</taxon>
        <taxon>Pentapetalae</taxon>
        <taxon>rosids</taxon>
        <taxon>fabids</taxon>
        <taxon>Malpighiales</taxon>
        <taxon>Euphorbiaceae</taxon>
        <taxon>Crotonoideae</taxon>
        <taxon>Jatropheae</taxon>
        <taxon>Jatropha</taxon>
    </lineage>
</organism>
<protein>
    <submittedName>
        <fullName evidence="2">Uncharacterized protein</fullName>
    </submittedName>
</protein>
<dbReference type="AlphaFoldDB" id="A0A067KDH0"/>
<dbReference type="EMBL" id="KK914698">
    <property type="protein sequence ID" value="KDP30285.1"/>
    <property type="molecule type" value="Genomic_DNA"/>
</dbReference>
<gene>
    <name evidence="2" type="ORF">JCGZ_17155</name>
</gene>
<evidence type="ECO:0000256" key="1">
    <source>
        <dbReference type="SAM" id="Coils"/>
    </source>
</evidence>
<evidence type="ECO:0000313" key="2">
    <source>
        <dbReference type="EMBL" id="KDP30285.1"/>
    </source>
</evidence>
<keyword evidence="1" id="KW-0175">Coiled coil</keyword>
<dbReference type="Proteomes" id="UP000027138">
    <property type="component" value="Unassembled WGS sequence"/>
</dbReference>
<sequence length="121" mass="13700">MGSSSDEDVQVLLDQFGDENTKDVRYFDHMDDVARKDFSNQCLFQALNAKNLNLDLEKLRGENQALAKKISVLEAKNQEGDGELQRLRDQEASMDEDLARACLSLRSNILAGLKVRDPKRD</sequence>
<reference evidence="2 3" key="1">
    <citation type="journal article" date="2014" name="PLoS ONE">
        <title>Global Analysis of Gene Expression Profiles in Physic Nut (Jatropha curcas L.) Seedlings Exposed to Salt Stress.</title>
        <authorList>
            <person name="Zhang L."/>
            <person name="Zhang C."/>
            <person name="Wu P."/>
            <person name="Chen Y."/>
            <person name="Li M."/>
            <person name="Jiang H."/>
            <person name="Wu G."/>
        </authorList>
    </citation>
    <scope>NUCLEOTIDE SEQUENCE [LARGE SCALE GENOMIC DNA]</scope>
    <source>
        <strain evidence="3">cv. GZQX0401</strain>
        <tissue evidence="2">Young leaves</tissue>
    </source>
</reference>
<name>A0A067KDH0_JATCU</name>
<proteinExistence type="predicted"/>
<accession>A0A067KDH0</accession>
<feature type="coiled-coil region" evidence="1">
    <location>
        <begin position="49"/>
        <end position="90"/>
    </location>
</feature>
<evidence type="ECO:0000313" key="3">
    <source>
        <dbReference type="Proteomes" id="UP000027138"/>
    </source>
</evidence>
<keyword evidence="3" id="KW-1185">Reference proteome</keyword>